<dbReference type="EMBL" id="QKZR01000007">
    <property type="protein sequence ID" value="PZX37196.1"/>
    <property type="molecule type" value="Genomic_DNA"/>
</dbReference>
<comment type="subcellular location">
    <subcellularLocation>
        <location evidence="1">Membrane</location>
        <topology evidence="1">Multi-pass membrane protein</topology>
    </subcellularLocation>
</comment>
<accession>A0ABX5PUS6</accession>
<evidence type="ECO:0000256" key="6">
    <source>
        <dbReference type="ARBA" id="ARBA00023136"/>
    </source>
</evidence>
<gene>
    <name evidence="9" type="ORF">LX97_03218</name>
</gene>
<dbReference type="PANTHER" id="PTHR43731:SF14">
    <property type="entry name" value="PRESENILIN-ASSOCIATED RHOMBOID-LIKE PROTEIN, MITOCHONDRIAL"/>
    <property type="match status" value="1"/>
</dbReference>
<evidence type="ECO:0000313" key="9">
    <source>
        <dbReference type="EMBL" id="PZX37196.1"/>
    </source>
</evidence>
<keyword evidence="3 7" id="KW-0812">Transmembrane</keyword>
<keyword evidence="6 7" id="KW-0472">Membrane</keyword>
<feature type="transmembrane region" description="Helical" evidence="7">
    <location>
        <begin position="60"/>
        <end position="78"/>
    </location>
</feature>
<feature type="transmembrane region" description="Helical" evidence="7">
    <location>
        <begin position="84"/>
        <end position="101"/>
    </location>
</feature>
<dbReference type="GO" id="GO:0006508">
    <property type="term" value="P:proteolysis"/>
    <property type="evidence" value="ECO:0007669"/>
    <property type="project" value="UniProtKB-KW"/>
</dbReference>
<evidence type="ECO:0000256" key="4">
    <source>
        <dbReference type="ARBA" id="ARBA00022801"/>
    </source>
</evidence>
<dbReference type="GO" id="GO:0008233">
    <property type="term" value="F:peptidase activity"/>
    <property type="evidence" value="ECO:0007669"/>
    <property type="project" value="UniProtKB-KW"/>
</dbReference>
<dbReference type="PANTHER" id="PTHR43731">
    <property type="entry name" value="RHOMBOID PROTEASE"/>
    <property type="match status" value="1"/>
</dbReference>
<sequence length="211" mass="23936">MFNLDIVTVIIIISNVIVSFKGFKDYIFRSNYLFNIAGIQRGEQYRFFTSGFLHSNQNHLFFNMLTLFFFAGTVVYKLGDVKFLIIYFASLLGGNFLSYLIHREEYHYSALGASGAVSGIIYSAILLDPTMRIYFGIPGWLFGIGYLIYSFYGMKKLNDNIGHDAHFGGAVAGVLLTLVYDYSLIFTNTITVIAMFLTIVVLFILMKVMKN</sequence>
<feature type="transmembrane region" description="Helical" evidence="7">
    <location>
        <begin position="133"/>
        <end position="152"/>
    </location>
</feature>
<evidence type="ECO:0000256" key="7">
    <source>
        <dbReference type="SAM" id="Phobius"/>
    </source>
</evidence>
<feature type="transmembrane region" description="Helical" evidence="7">
    <location>
        <begin position="164"/>
        <end position="180"/>
    </location>
</feature>
<feature type="transmembrane region" description="Helical" evidence="7">
    <location>
        <begin position="6"/>
        <end position="23"/>
    </location>
</feature>
<dbReference type="Gene3D" id="1.20.1540.10">
    <property type="entry name" value="Rhomboid-like"/>
    <property type="match status" value="1"/>
</dbReference>
<name>A0ABX5PUS6_9FLAO</name>
<dbReference type="Proteomes" id="UP000248584">
    <property type="component" value="Unassembled WGS sequence"/>
</dbReference>
<dbReference type="InterPro" id="IPR022764">
    <property type="entry name" value="Peptidase_S54_rhomboid_dom"/>
</dbReference>
<keyword evidence="10" id="KW-1185">Reference proteome</keyword>
<organism evidence="9 10">
    <name type="scientific">Nonlabens dokdonensis</name>
    <dbReference type="NCBI Taxonomy" id="328515"/>
    <lineage>
        <taxon>Bacteria</taxon>
        <taxon>Pseudomonadati</taxon>
        <taxon>Bacteroidota</taxon>
        <taxon>Flavobacteriia</taxon>
        <taxon>Flavobacteriales</taxon>
        <taxon>Flavobacteriaceae</taxon>
        <taxon>Nonlabens</taxon>
    </lineage>
</organism>
<evidence type="ECO:0000256" key="3">
    <source>
        <dbReference type="ARBA" id="ARBA00022692"/>
    </source>
</evidence>
<evidence type="ECO:0000256" key="2">
    <source>
        <dbReference type="ARBA" id="ARBA00009045"/>
    </source>
</evidence>
<dbReference type="SUPFAM" id="SSF144091">
    <property type="entry name" value="Rhomboid-like"/>
    <property type="match status" value="1"/>
</dbReference>
<dbReference type="Pfam" id="PF01694">
    <property type="entry name" value="Rhomboid"/>
    <property type="match status" value="1"/>
</dbReference>
<evidence type="ECO:0000313" key="10">
    <source>
        <dbReference type="Proteomes" id="UP000248584"/>
    </source>
</evidence>
<feature type="domain" description="Peptidase S54 rhomboid" evidence="8">
    <location>
        <begin position="42"/>
        <end position="179"/>
    </location>
</feature>
<dbReference type="RefSeq" id="WP_015363632.1">
    <property type="nucleotide sequence ID" value="NZ_QKZR01000007.1"/>
</dbReference>
<evidence type="ECO:0000256" key="5">
    <source>
        <dbReference type="ARBA" id="ARBA00022989"/>
    </source>
</evidence>
<evidence type="ECO:0000259" key="8">
    <source>
        <dbReference type="Pfam" id="PF01694"/>
    </source>
</evidence>
<dbReference type="InterPro" id="IPR035952">
    <property type="entry name" value="Rhomboid-like_sf"/>
</dbReference>
<evidence type="ECO:0000256" key="1">
    <source>
        <dbReference type="ARBA" id="ARBA00004141"/>
    </source>
</evidence>
<dbReference type="InterPro" id="IPR050925">
    <property type="entry name" value="Rhomboid_protease_S54"/>
</dbReference>
<keyword evidence="4" id="KW-0378">Hydrolase</keyword>
<proteinExistence type="inferred from homology"/>
<reference evidence="9 10" key="1">
    <citation type="submission" date="2018-06" db="EMBL/GenBank/DDBJ databases">
        <title>Genomic Encyclopedia of Archaeal and Bacterial Type Strains, Phase II (KMG-II): from individual species to whole genera.</title>
        <authorList>
            <person name="Goeker M."/>
        </authorList>
    </citation>
    <scope>NUCLEOTIDE SEQUENCE [LARGE SCALE GENOMIC DNA]</scope>
    <source>
        <strain evidence="9 10">DSM 17205</strain>
    </source>
</reference>
<comment type="similarity">
    <text evidence="2">Belongs to the peptidase S54 family.</text>
</comment>
<feature type="transmembrane region" description="Helical" evidence="7">
    <location>
        <begin position="108"/>
        <end position="127"/>
    </location>
</feature>
<keyword evidence="5 7" id="KW-1133">Transmembrane helix</keyword>
<keyword evidence="9" id="KW-0645">Protease</keyword>
<feature type="transmembrane region" description="Helical" evidence="7">
    <location>
        <begin position="186"/>
        <end position="206"/>
    </location>
</feature>
<comment type="caution">
    <text evidence="9">The sequence shown here is derived from an EMBL/GenBank/DDBJ whole genome shotgun (WGS) entry which is preliminary data.</text>
</comment>
<protein>
    <submittedName>
        <fullName evidence="9">Membrane associated rhomboid family serine protease</fullName>
    </submittedName>
</protein>